<keyword evidence="4 7" id="KW-0812">Transmembrane</keyword>
<keyword evidence="10" id="KW-1185">Reference proteome</keyword>
<dbReference type="SUPFAM" id="SSF53448">
    <property type="entry name" value="Nucleotide-diphospho-sugar transferases"/>
    <property type="match status" value="1"/>
</dbReference>
<dbReference type="Proteomes" id="UP000681425">
    <property type="component" value="Chromosome"/>
</dbReference>
<dbReference type="GO" id="GO:0016020">
    <property type="term" value="C:membrane"/>
    <property type="evidence" value="ECO:0007669"/>
    <property type="project" value="UniProtKB-SubCell"/>
</dbReference>
<feature type="domain" description="Glycosyltransferase 2-like" evidence="8">
    <location>
        <begin position="178"/>
        <end position="380"/>
    </location>
</feature>
<feature type="transmembrane region" description="Helical" evidence="7">
    <location>
        <begin position="434"/>
        <end position="452"/>
    </location>
</feature>
<dbReference type="InterPro" id="IPR050321">
    <property type="entry name" value="Glycosyltr_2/OpgH_subfam"/>
</dbReference>
<evidence type="ECO:0000313" key="9">
    <source>
        <dbReference type="EMBL" id="QUT05308.1"/>
    </source>
</evidence>
<evidence type="ECO:0000256" key="6">
    <source>
        <dbReference type="ARBA" id="ARBA00023136"/>
    </source>
</evidence>
<dbReference type="Gene3D" id="3.90.550.10">
    <property type="entry name" value="Spore Coat Polysaccharide Biosynthesis Protein SpsA, Chain A"/>
    <property type="match status" value="1"/>
</dbReference>
<feature type="transmembrane region" description="Helical" evidence="7">
    <location>
        <begin position="359"/>
        <end position="386"/>
    </location>
</feature>
<dbReference type="NCBIfam" id="NF011307">
    <property type="entry name" value="PRK14716.1-5"/>
    <property type="match status" value="1"/>
</dbReference>
<dbReference type="PANTHER" id="PTHR43867">
    <property type="entry name" value="CELLULOSE SYNTHASE CATALYTIC SUBUNIT A [UDP-FORMING]"/>
    <property type="match status" value="1"/>
</dbReference>
<dbReference type="InterPro" id="IPR029044">
    <property type="entry name" value="Nucleotide-diphossugar_trans"/>
</dbReference>
<protein>
    <submittedName>
        <fullName evidence="9">Glycosyl transferase family protein</fullName>
    </submittedName>
</protein>
<keyword evidence="2" id="KW-0328">Glycosyltransferase</keyword>
<evidence type="ECO:0000256" key="4">
    <source>
        <dbReference type="ARBA" id="ARBA00022692"/>
    </source>
</evidence>
<dbReference type="InterPro" id="IPR001173">
    <property type="entry name" value="Glyco_trans_2-like"/>
</dbReference>
<dbReference type="GO" id="GO:0016757">
    <property type="term" value="F:glycosyltransferase activity"/>
    <property type="evidence" value="ECO:0007669"/>
    <property type="project" value="UniProtKB-KW"/>
</dbReference>
<accession>A0A975Q1F4</accession>
<proteinExistence type="predicted"/>
<dbReference type="AlphaFoldDB" id="A0A975Q1F4"/>
<sequence>MKLLINRFCGGRTIAWDSILLGILSAAQHEIMLFAAVGVALGGIDDLIVDMLFFVRHGWRRLTVYTRHRPMNATRIPLPAVPGGLAVFIPAWQEADVIGPMLRTSLRRWGKGDYCIFVGVYPNDPATSAAVSDASQDPRIITAVTRTDGPTTKADCLNALWREMLEQESHRGQQFKAIVLHDAEDVVHHDSLRVLDRLTDRFDLVQLPVLPLVSQQSQWIAGHYCDEFAESHGKYLTVREAIGAAVPSAGVGCAFSRKALAKLAKAQDGLPFDPASLTEDYEIGLRIAENGGRGIFVRMLDNRRKPVCTREHFPETLSAAIHQKARWMIGISLSGWDRLGWKGGIAELWMRLRDRRSALAALILFAAYLAFILWIFLTAAGWLGLYSARPVSPLLVDLLWFNGVLMAWRVAMRALFVIRFYGVEQGLRSIPRTIFANFIAILAAARAVRIYIGMLRGQPLVWDKTQHRFPADRLGYY</sequence>
<name>A0A975Q1F4_9SPHN</name>
<keyword evidence="5 7" id="KW-1133">Transmembrane helix</keyword>
<evidence type="ECO:0000256" key="2">
    <source>
        <dbReference type="ARBA" id="ARBA00022676"/>
    </source>
</evidence>
<dbReference type="Pfam" id="PF13632">
    <property type="entry name" value="Glyco_trans_2_3"/>
    <property type="match status" value="1"/>
</dbReference>
<dbReference type="EMBL" id="CP073910">
    <property type="protein sequence ID" value="QUT05308.1"/>
    <property type="molecule type" value="Genomic_DNA"/>
</dbReference>
<organism evidence="9 10">
    <name type="scientific">Sphingobium phenoxybenzoativorans</name>
    <dbReference type="NCBI Taxonomy" id="1592790"/>
    <lineage>
        <taxon>Bacteria</taxon>
        <taxon>Pseudomonadati</taxon>
        <taxon>Pseudomonadota</taxon>
        <taxon>Alphaproteobacteria</taxon>
        <taxon>Sphingomonadales</taxon>
        <taxon>Sphingomonadaceae</taxon>
        <taxon>Sphingobium</taxon>
    </lineage>
</organism>
<reference evidence="9" key="1">
    <citation type="submission" date="2021-04" db="EMBL/GenBank/DDBJ databases">
        <title>Isolation of p-tert-butylphenol degrading bacteria Sphingobium phenoxybenzoativorans Tas13 from active sludge.</title>
        <authorList>
            <person name="Li Y."/>
        </authorList>
    </citation>
    <scope>NUCLEOTIDE SEQUENCE</scope>
    <source>
        <strain evidence="9">Tas13</strain>
    </source>
</reference>
<feature type="transmembrane region" description="Helical" evidence="7">
    <location>
        <begin position="398"/>
        <end position="422"/>
    </location>
</feature>
<evidence type="ECO:0000256" key="7">
    <source>
        <dbReference type="SAM" id="Phobius"/>
    </source>
</evidence>
<evidence type="ECO:0000313" key="10">
    <source>
        <dbReference type="Proteomes" id="UP000681425"/>
    </source>
</evidence>
<keyword evidence="3 9" id="KW-0808">Transferase</keyword>
<dbReference type="PANTHER" id="PTHR43867:SF2">
    <property type="entry name" value="CELLULOSE SYNTHASE CATALYTIC SUBUNIT A [UDP-FORMING]"/>
    <property type="match status" value="1"/>
</dbReference>
<feature type="transmembrane region" description="Helical" evidence="7">
    <location>
        <begin position="31"/>
        <end position="55"/>
    </location>
</feature>
<evidence type="ECO:0000259" key="8">
    <source>
        <dbReference type="Pfam" id="PF13632"/>
    </source>
</evidence>
<gene>
    <name evidence="9" type="ORF">KFK14_20295</name>
</gene>
<evidence type="ECO:0000256" key="5">
    <source>
        <dbReference type="ARBA" id="ARBA00022989"/>
    </source>
</evidence>
<evidence type="ECO:0000256" key="1">
    <source>
        <dbReference type="ARBA" id="ARBA00004141"/>
    </source>
</evidence>
<keyword evidence="6 7" id="KW-0472">Membrane</keyword>
<dbReference type="KEGG" id="spph:KFK14_20295"/>
<evidence type="ECO:0000256" key="3">
    <source>
        <dbReference type="ARBA" id="ARBA00022679"/>
    </source>
</evidence>
<comment type="subcellular location">
    <subcellularLocation>
        <location evidence="1">Membrane</location>
        <topology evidence="1">Multi-pass membrane protein</topology>
    </subcellularLocation>
</comment>